<sequence>MCRWIAYRGRPIRLDSLVYEPIHSLVDQSRAAQFGKSAINADGFGVGWYGEETEPGLYRDILPAWSDPNLRCIARAIRSPLFFAHVRASTGTATSRPNCHPFGHGRWMMMHNGLIRDYESLRRPLDEALDDPYYNARLGTTDSEALFLLMLSLGLDADAPGAIRRAVAHVNALGVDRDRPDTLSATAAISDGRTLYVLRTAEGPSGAPPSLYYRRSEEGLTVVSEPLDEAVETWTALPPGSLLIDGPDRAAHVEALAV</sequence>
<name>A0A8J7V454_9PROT</name>
<protein>
    <submittedName>
        <fullName evidence="3">Class II glutamine amidotransferase</fullName>
    </submittedName>
</protein>
<feature type="domain" description="Glutamine amidotransferase type-2" evidence="2">
    <location>
        <begin position="2"/>
        <end position="248"/>
    </location>
</feature>
<gene>
    <name evidence="3" type="ORF">KAJ83_09865</name>
</gene>
<evidence type="ECO:0000256" key="1">
    <source>
        <dbReference type="ARBA" id="ARBA00022962"/>
    </source>
</evidence>
<dbReference type="AlphaFoldDB" id="A0A8J7V454"/>
<accession>A0A8J7V454</accession>
<keyword evidence="1 3" id="KW-0315">Glutamine amidotransferase</keyword>
<dbReference type="InterPro" id="IPR026869">
    <property type="entry name" value="EgtC-like"/>
</dbReference>
<dbReference type="CDD" id="cd01908">
    <property type="entry name" value="YafJ"/>
    <property type="match status" value="1"/>
</dbReference>
<comment type="caution">
    <text evidence="3">The sequence shown here is derived from an EMBL/GenBank/DDBJ whole genome shotgun (WGS) entry which is preliminary data.</text>
</comment>
<dbReference type="Pfam" id="PF13230">
    <property type="entry name" value="GATase_4"/>
    <property type="match status" value="1"/>
</dbReference>
<proteinExistence type="predicted"/>
<evidence type="ECO:0000313" key="3">
    <source>
        <dbReference type="EMBL" id="MBP5857314.1"/>
    </source>
</evidence>
<dbReference type="RefSeq" id="WP_210681903.1">
    <property type="nucleotide sequence ID" value="NZ_JAGMWN010000004.1"/>
</dbReference>
<dbReference type="EMBL" id="JAGMWN010000004">
    <property type="protein sequence ID" value="MBP5857314.1"/>
    <property type="molecule type" value="Genomic_DNA"/>
</dbReference>
<evidence type="ECO:0000259" key="2">
    <source>
        <dbReference type="PROSITE" id="PS51278"/>
    </source>
</evidence>
<dbReference type="PANTHER" id="PTHR43187">
    <property type="entry name" value="GLUTAMINE AMIDOTRANSFERASE DUG3-RELATED"/>
    <property type="match status" value="1"/>
</dbReference>
<dbReference type="InterPro" id="IPR029055">
    <property type="entry name" value="Ntn_hydrolases_N"/>
</dbReference>
<dbReference type="InterPro" id="IPR017932">
    <property type="entry name" value="GATase_2_dom"/>
</dbReference>
<dbReference type="Gene3D" id="3.60.20.10">
    <property type="entry name" value="Glutamine Phosphoribosylpyrophosphate, subunit 1, domain 1"/>
    <property type="match status" value="1"/>
</dbReference>
<keyword evidence="4" id="KW-1185">Reference proteome</keyword>
<dbReference type="PANTHER" id="PTHR43187:SF1">
    <property type="entry name" value="GLUTAMINE AMIDOTRANSFERASE DUG3-RELATED"/>
    <property type="match status" value="1"/>
</dbReference>
<dbReference type="SUPFAM" id="SSF56235">
    <property type="entry name" value="N-terminal nucleophile aminohydrolases (Ntn hydrolases)"/>
    <property type="match status" value="1"/>
</dbReference>
<evidence type="ECO:0000313" key="4">
    <source>
        <dbReference type="Proteomes" id="UP000672602"/>
    </source>
</evidence>
<organism evidence="3 4">
    <name type="scientific">Marivibrio halodurans</name>
    <dbReference type="NCBI Taxonomy" id="2039722"/>
    <lineage>
        <taxon>Bacteria</taxon>
        <taxon>Pseudomonadati</taxon>
        <taxon>Pseudomonadota</taxon>
        <taxon>Alphaproteobacteria</taxon>
        <taxon>Rhodospirillales</taxon>
        <taxon>Rhodospirillaceae</taxon>
        <taxon>Marivibrio</taxon>
    </lineage>
</organism>
<dbReference type="InterPro" id="IPR052373">
    <property type="entry name" value="Gamma-glu_amide_hydrolase"/>
</dbReference>
<dbReference type="Proteomes" id="UP000672602">
    <property type="component" value="Unassembled WGS sequence"/>
</dbReference>
<dbReference type="PROSITE" id="PS51278">
    <property type="entry name" value="GATASE_TYPE_2"/>
    <property type="match status" value="1"/>
</dbReference>
<reference evidence="3" key="1">
    <citation type="submission" date="2021-04" db="EMBL/GenBank/DDBJ databases">
        <authorList>
            <person name="Zhang D.-C."/>
        </authorList>
    </citation>
    <scope>NUCLEOTIDE SEQUENCE</scope>
    <source>
        <strain evidence="3">CGMCC 1.15697</strain>
    </source>
</reference>